<evidence type="ECO:0000313" key="4">
    <source>
        <dbReference type="Proteomes" id="UP000024376"/>
    </source>
</evidence>
<dbReference type="SMART" id="SM00235">
    <property type="entry name" value="ZnMc"/>
    <property type="match status" value="1"/>
</dbReference>
<evidence type="ECO:0000259" key="2">
    <source>
        <dbReference type="SMART" id="SM00235"/>
    </source>
</evidence>
<dbReference type="KEGG" id="trr:M419DRAFT_32207"/>
<name>A0A024SLD8_HYPJR</name>
<dbReference type="HOGENOM" id="CLU_649223_0_0_1"/>
<feature type="domain" description="Peptidase metallopeptidase" evidence="2">
    <location>
        <begin position="233"/>
        <end position="373"/>
    </location>
</feature>
<dbReference type="InterPro" id="IPR006026">
    <property type="entry name" value="Peptidase_Metallo"/>
</dbReference>
<dbReference type="Gene3D" id="3.40.390.10">
    <property type="entry name" value="Collagenase (Catalytic Domain)"/>
    <property type="match status" value="1"/>
</dbReference>
<evidence type="ECO:0000256" key="1">
    <source>
        <dbReference type="SAM" id="MobiDB-lite"/>
    </source>
</evidence>
<dbReference type="Proteomes" id="UP000024376">
    <property type="component" value="Unassembled WGS sequence"/>
</dbReference>
<dbReference type="GO" id="GO:0008270">
    <property type="term" value="F:zinc ion binding"/>
    <property type="evidence" value="ECO:0007669"/>
    <property type="project" value="InterPro"/>
</dbReference>
<accession>A0A024SLD8</accession>
<dbReference type="SUPFAM" id="SSF55486">
    <property type="entry name" value="Metalloproteases ('zincins'), catalytic domain"/>
    <property type="match status" value="1"/>
</dbReference>
<dbReference type="InterPro" id="IPR024079">
    <property type="entry name" value="MetalloPept_cat_dom_sf"/>
</dbReference>
<gene>
    <name evidence="3" type="ORF">M419DRAFT_32207</name>
</gene>
<dbReference type="OrthoDB" id="406838at2759"/>
<protein>
    <recommendedName>
        <fullName evidence="2">Peptidase metallopeptidase domain-containing protein</fullName>
    </recommendedName>
</protein>
<feature type="compositionally biased region" description="Basic and acidic residues" evidence="1">
    <location>
        <begin position="1"/>
        <end position="10"/>
    </location>
</feature>
<proteinExistence type="predicted"/>
<dbReference type="GO" id="GO:0006508">
    <property type="term" value="P:proteolysis"/>
    <property type="evidence" value="ECO:0007669"/>
    <property type="project" value="InterPro"/>
</dbReference>
<sequence length="423" mass="46724">MASDDPKFDFTRVSSPTEHLLDKTEMMRDLPRHDDPPWSPHDLHGANAGLGLAMAPKDGYEPSSSDGTSVCTPSAVDLGHGLIEVMSTTDLDLEDVDLGLAVQNVADDLDLEKVGVDAISMMNNLSLDAQNGRSWISAHDAGNDRKPILAYLRGGTQPTSDGIPGYYRAQIELDDDGDEPASLRLHPMAGERMATESPHQCPDLVPTRNTVYSSNCVTQALASVELRIGWNDRIPRWRKGALLTYVALVETFPPSLAPVVEDDMKKAISRWQGIGATFKQVARDSPATFALRFDSSKCKKGYAVSFLPDTGPAELVVHEKSRNKAEYLVNILTHEIGHILGLRHGFAHERGREPHSVLFGSDDDRSVMLYYDHPGELQVSERDLQGLRNFYEYDDAEYDGLKIVDIEPELHDYNETSITSHAT</sequence>
<organism evidence="3 4">
    <name type="scientific">Hypocrea jecorina (strain ATCC 56765 / BCRC 32924 / NRRL 11460 / Rut C-30)</name>
    <name type="common">Trichoderma reesei</name>
    <dbReference type="NCBI Taxonomy" id="1344414"/>
    <lineage>
        <taxon>Eukaryota</taxon>
        <taxon>Fungi</taxon>
        <taxon>Dikarya</taxon>
        <taxon>Ascomycota</taxon>
        <taxon>Pezizomycotina</taxon>
        <taxon>Sordariomycetes</taxon>
        <taxon>Hypocreomycetidae</taxon>
        <taxon>Hypocreales</taxon>
        <taxon>Hypocreaceae</taxon>
        <taxon>Trichoderma</taxon>
    </lineage>
</organism>
<dbReference type="AlphaFoldDB" id="A0A024SLD8"/>
<reference evidence="4" key="1">
    <citation type="journal article" date="2013" name="Ind. Biotechnol.">
        <title>Comparative genomics analysis of Trichoderma reesei strains.</title>
        <authorList>
            <person name="Koike H."/>
            <person name="Aerts A."/>
            <person name="LaButti K."/>
            <person name="Grigoriev I.V."/>
            <person name="Baker S.E."/>
        </authorList>
    </citation>
    <scope>NUCLEOTIDE SEQUENCE [LARGE SCALE GENOMIC DNA]</scope>
    <source>
        <strain evidence="4">ATCC 56765 / BCRC 32924 / NRRL 11460 / Rut C-30</strain>
    </source>
</reference>
<feature type="region of interest" description="Disordered" evidence="1">
    <location>
        <begin position="1"/>
        <end position="24"/>
    </location>
</feature>
<dbReference type="GO" id="GO:0008237">
    <property type="term" value="F:metallopeptidase activity"/>
    <property type="evidence" value="ECO:0007669"/>
    <property type="project" value="InterPro"/>
</dbReference>
<evidence type="ECO:0000313" key="3">
    <source>
        <dbReference type="EMBL" id="ETS06944.1"/>
    </source>
</evidence>
<dbReference type="EMBL" id="KI911139">
    <property type="protein sequence ID" value="ETS06944.1"/>
    <property type="molecule type" value="Genomic_DNA"/>
</dbReference>